<dbReference type="InterPro" id="IPR001610">
    <property type="entry name" value="PAC"/>
</dbReference>
<organism evidence="14 15">
    <name type="scientific">Anabaenopsis elenkinii CCIBt3563</name>
    <dbReference type="NCBI Taxonomy" id="2779889"/>
    <lineage>
        <taxon>Bacteria</taxon>
        <taxon>Bacillati</taxon>
        <taxon>Cyanobacteriota</taxon>
        <taxon>Cyanophyceae</taxon>
        <taxon>Nostocales</taxon>
        <taxon>Nodulariaceae</taxon>
        <taxon>Anabaenopsis</taxon>
    </lineage>
</organism>
<dbReference type="InterPro" id="IPR035965">
    <property type="entry name" value="PAS-like_dom_sf"/>
</dbReference>
<dbReference type="InterPro" id="IPR036097">
    <property type="entry name" value="HisK_dim/P_sf"/>
</dbReference>
<dbReference type="SMART" id="SM00387">
    <property type="entry name" value="HATPase_c"/>
    <property type="match status" value="1"/>
</dbReference>
<dbReference type="SUPFAM" id="SSF55781">
    <property type="entry name" value="GAF domain-like"/>
    <property type="match status" value="1"/>
</dbReference>
<dbReference type="SUPFAM" id="SSF55874">
    <property type="entry name" value="ATPase domain of HSP90 chaperone/DNA topoisomerase II/histidine kinase"/>
    <property type="match status" value="1"/>
</dbReference>
<dbReference type="EC" id="2.7.13.3" evidence="3"/>
<dbReference type="SMART" id="SM00091">
    <property type="entry name" value="PAS"/>
    <property type="match status" value="4"/>
</dbReference>
<dbReference type="EMBL" id="CP063311">
    <property type="protein sequence ID" value="QOV21238.1"/>
    <property type="molecule type" value="Genomic_DNA"/>
</dbReference>
<feature type="domain" description="PAC" evidence="13">
    <location>
        <begin position="523"/>
        <end position="575"/>
    </location>
</feature>
<dbReference type="InterPro" id="IPR000700">
    <property type="entry name" value="PAS-assoc_C"/>
</dbReference>
<feature type="domain" description="PAS" evidence="12">
    <location>
        <begin position="53"/>
        <end position="96"/>
    </location>
</feature>
<dbReference type="Pfam" id="PF02518">
    <property type="entry name" value="HATPase_c"/>
    <property type="match status" value="1"/>
</dbReference>
<dbReference type="Pfam" id="PF00512">
    <property type="entry name" value="HisKA"/>
    <property type="match status" value="1"/>
</dbReference>
<dbReference type="PROSITE" id="PS50109">
    <property type="entry name" value="HIS_KIN"/>
    <property type="match status" value="1"/>
</dbReference>
<evidence type="ECO:0000259" key="13">
    <source>
        <dbReference type="PROSITE" id="PS50113"/>
    </source>
</evidence>
<feature type="domain" description="Histidine kinase" evidence="10">
    <location>
        <begin position="727"/>
        <end position="945"/>
    </location>
</feature>
<dbReference type="InterPro" id="IPR036890">
    <property type="entry name" value="HATPase_C_sf"/>
</dbReference>
<keyword evidence="15" id="KW-1185">Reference proteome</keyword>
<dbReference type="PROSITE" id="PS50110">
    <property type="entry name" value="RESPONSE_REGULATORY"/>
    <property type="match status" value="1"/>
</dbReference>
<dbReference type="Gene3D" id="1.10.287.130">
    <property type="match status" value="1"/>
</dbReference>
<evidence type="ECO:0000256" key="1">
    <source>
        <dbReference type="ARBA" id="ARBA00000085"/>
    </source>
</evidence>
<dbReference type="Pfam" id="PF08447">
    <property type="entry name" value="PAS_3"/>
    <property type="match status" value="3"/>
</dbReference>
<dbReference type="FunFam" id="3.30.565.10:FF:000010">
    <property type="entry name" value="Sensor histidine kinase RcsC"/>
    <property type="match status" value="1"/>
</dbReference>
<feature type="domain" description="PAS" evidence="12">
    <location>
        <begin position="450"/>
        <end position="520"/>
    </location>
</feature>
<evidence type="ECO:0000256" key="5">
    <source>
        <dbReference type="ARBA" id="ARBA00022679"/>
    </source>
</evidence>
<protein>
    <recommendedName>
        <fullName evidence="8">Circadian input-output histidine kinase CikA</fullName>
        <ecNumber evidence="3">2.7.13.3</ecNumber>
    </recommendedName>
</protein>
<dbReference type="PANTHER" id="PTHR43547">
    <property type="entry name" value="TWO-COMPONENT HISTIDINE KINASE"/>
    <property type="match status" value="1"/>
</dbReference>
<dbReference type="RefSeq" id="WP_200986895.1">
    <property type="nucleotide sequence ID" value="NZ_CP063311.1"/>
</dbReference>
<evidence type="ECO:0000256" key="3">
    <source>
        <dbReference type="ARBA" id="ARBA00012438"/>
    </source>
</evidence>
<accession>A0A7U3NL35</accession>
<dbReference type="Pfam" id="PF00072">
    <property type="entry name" value="Response_reg"/>
    <property type="match status" value="1"/>
</dbReference>
<evidence type="ECO:0000313" key="14">
    <source>
        <dbReference type="EMBL" id="QOV21238.1"/>
    </source>
</evidence>
<dbReference type="Gene3D" id="3.30.450.40">
    <property type="match status" value="1"/>
</dbReference>
<dbReference type="InterPro" id="IPR003594">
    <property type="entry name" value="HATPase_dom"/>
</dbReference>
<evidence type="ECO:0000256" key="2">
    <source>
        <dbReference type="ARBA" id="ARBA00006402"/>
    </source>
</evidence>
<feature type="domain" description="PAC" evidence="13">
    <location>
        <begin position="649"/>
        <end position="702"/>
    </location>
</feature>
<dbReference type="SUPFAM" id="SSF55785">
    <property type="entry name" value="PYP-like sensor domain (PAS domain)"/>
    <property type="match status" value="4"/>
</dbReference>
<dbReference type="SMART" id="SM00065">
    <property type="entry name" value="GAF"/>
    <property type="match status" value="1"/>
</dbReference>
<evidence type="ECO:0000313" key="15">
    <source>
        <dbReference type="Proteomes" id="UP000593846"/>
    </source>
</evidence>
<name>A0A7U3NL35_9CYAN</name>
<dbReference type="InterPro" id="IPR000014">
    <property type="entry name" value="PAS"/>
</dbReference>
<feature type="domain" description="PAS" evidence="12">
    <location>
        <begin position="576"/>
        <end position="646"/>
    </location>
</feature>
<keyword evidence="6" id="KW-0418">Kinase</keyword>
<evidence type="ECO:0000256" key="9">
    <source>
        <dbReference type="PROSITE-ProRule" id="PRU00169"/>
    </source>
</evidence>
<dbReference type="Gene3D" id="3.40.50.2300">
    <property type="match status" value="1"/>
</dbReference>
<dbReference type="Pfam" id="PF08448">
    <property type="entry name" value="PAS_4"/>
    <property type="match status" value="1"/>
</dbReference>
<dbReference type="InterPro" id="IPR001789">
    <property type="entry name" value="Sig_transdc_resp-reg_receiver"/>
</dbReference>
<evidence type="ECO:0000256" key="7">
    <source>
        <dbReference type="ARBA" id="ARBA00023012"/>
    </source>
</evidence>
<dbReference type="GO" id="GO:0000155">
    <property type="term" value="F:phosphorelay sensor kinase activity"/>
    <property type="evidence" value="ECO:0007669"/>
    <property type="project" value="InterPro"/>
</dbReference>
<dbReference type="CDD" id="cd00130">
    <property type="entry name" value="PAS"/>
    <property type="match status" value="3"/>
</dbReference>
<dbReference type="InterPro" id="IPR013655">
    <property type="entry name" value="PAS_fold_3"/>
</dbReference>
<evidence type="ECO:0000259" key="12">
    <source>
        <dbReference type="PROSITE" id="PS50112"/>
    </source>
</evidence>
<dbReference type="Pfam" id="PF13185">
    <property type="entry name" value="GAF_2"/>
    <property type="match status" value="1"/>
</dbReference>
<dbReference type="CDD" id="cd00082">
    <property type="entry name" value="HisKA"/>
    <property type="match status" value="1"/>
</dbReference>
<dbReference type="SMART" id="SM00448">
    <property type="entry name" value="REC"/>
    <property type="match status" value="1"/>
</dbReference>
<keyword evidence="5" id="KW-0808">Transferase</keyword>
<feature type="domain" description="PAS" evidence="12">
    <location>
        <begin position="176"/>
        <end position="233"/>
    </location>
</feature>
<dbReference type="CDD" id="cd17580">
    <property type="entry name" value="REC_2_DhkD-like"/>
    <property type="match status" value="1"/>
</dbReference>
<dbReference type="InterPro" id="IPR005467">
    <property type="entry name" value="His_kinase_dom"/>
</dbReference>
<evidence type="ECO:0000256" key="8">
    <source>
        <dbReference type="ARBA" id="ARBA00074306"/>
    </source>
</evidence>
<dbReference type="SMART" id="SM00086">
    <property type="entry name" value="PAC"/>
    <property type="match status" value="3"/>
</dbReference>
<keyword evidence="7" id="KW-0902">Two-component regulatory system</keyword>
<comment type="similarity">
    <text evidence="2">In the N-terminal section; belongs to the phytochrome family.</text>
</comment>
<dbReference type="NCBIfam" id="TIGR00229">
    <property type="entry name" value="sensory_box"/>
    <property type="match status" value="3"/>
</dbReference>
<dbReference type="SMART" id="SM00388">
    <property type="entry name" value="HisKA"/>
    <property type="match status" value="1"/>
</dbReference>
<evidence type="ECO:0000256" key="6">
    <source>
        <dbReference type="ARBA" id="ARBA00022777"/>
    </source>
</evidence>
<dbReference type="CDD" id="cd16922">
    <property type="entry name" value="HATPase_EvgS-ArcB-TorS-like"/>
    <property type="match status" value="1"/>
</dbReference>
<dbReference type="PROSITE" id="PS50113">
    <property type="entry name" value="PAC"/>
    <property type="match status" value="2"/>
</dbReference>
<dbReference type="PANTHER" id="PTHR43547:SF2">
    <property type="entry name" value="HYBRID SIGNAL TRANSDUCTION HISTIDINE KINASE C"/>
    <property type="match status" value="1"/>
</dbReference>
<feature type="modified residue" description="4-aspartylphosphate" evidence="9">
    <location>
        <position position="1025"/>
    </location>
</feature>
<comment type="catalytic activity">
    <reaction evidence="1">
        <text>ATP + protein L-histidine = ADP + protein N-phospho-L-histidine.</text>
        <dbReference type="EC" id="2.7.13.3"/>
    </reaction>
</comment>
<dbReference type="Proteomes" id="UP000593846">
    <property type="component" value="Chromosome"/>
</dbReference>
<dbReference type="Gene3D" id="3.30.450.20">
    <property type="entry name" value="PAS domain"/>
    <property type="match status" value="4"/>
</dbReference>
<dbReference type="KEGG" id="aee:IM676_10635"/>
<dbReference type="InterPro" id="IPR011006">
    <property type="entry name" value="CheY-like_superfamily"/>
</dbReference>
<dbReference type="SUPFAM" id="SSF47384">
    <property type="entry name" value="Homodimeric domain of signal transducing histidine kinase"/>
    <property type="match status" value="1"/>
</dbReference>
<dbReference type="FunFam" id="3.30.450.20:FF:000099">
    <property type="entry name" value="Sensory box sensor histidine kinase"/>
    <property type="match status" value="2"/>
</dbReference>
<dbReference type="InterPro" id="IPR013656">
    <property type="entry name" value="PAS_4"/>
</dbReference>
<reference evidence="15" key="1">
    <citation type="submission" date="2020-10" db="EMBL/GenBank/DDBJ databases">
        <title>Genome-based taxonomic classification of the species Anabaenopsis elenkinii.</title>
        <authorList>
            <person name="Delbaje E."/>
            <person name="Andreote A.P.D."/>
            <person name="Pellegrinetti T.A."/>
            <person name="Cruz R.B."/>
            <person name="Branco L.H.Z."/>
            <person name="Fiore M.F."/>
        </authorList>
    </citation>
    <scope>NUCLEOTIDE SEQUENCE [LARGE SCALE GENOMIC DNA]</scope>
    <source>
        <strain evidence="15">CCIBt3563</strain>
    </source>
</reference>
<evidence type="ECO:0000259" key="11">
    <source>
        <dbReference type="PROSITE" id="PS50110"/>
    </source>
</evidence>
<dbReference type="InterPro" id="IPR003018">
    <property type="entry name" value="GAF"/>
</dbReference>
<feature type="domain" description="Response regulatory" evidence="11">
    <location>
        <begin position="976"/>
        <end position="1094"/>
    </location>
</feature>
<sequence>MHNQQNYQVSSDAVIAINKNLFINENQNQVNNLFHCSLDLLCVTKLDWHFDQINSAFSETLGYSLAELRNYSWFDLIHPDDQAANLGKINQLQTGTVSIYLENRYRCQDGSYKWLGWTITQVKPGELYAVGRDISGFKPEINPQVAQYPGELLSRNTILAQPEIVYQTLMQHIPNSAVYVFDQNLRYLVCEGNELGLMGLEPHSIIGKTLGEVFPGETRKILEPVYHSALSGENTVQEITYQNQVYETHAVPIRNQEGKTFAGMVLHQNVTSCKENEIILSLQNEILKLIATGVSFHEVLTTLTNSIESRLNNVFCSVMLLNESQTKLHFAVSSSLPQEYIQALADGVPVGSQVGSCGTAAYTKQTVIVSDIAEDVKWAKYRDLALLHNLKACWSVPILDSQGHVLGTFALYYPTVCSPQKTERQLIASASHLAAVAIERHRSEQALQQRENELRLITEAIPQQVWTALPNGELDYSNQRWRDFTGKTLEQLQAQRWAEIVHPEDLARVEKLWNHAVQTGGEYESQARWLASSGEYRWILQQALPLRDQEGNIVKWYGSNTDITDYIGAREAFKESELSFKTLADTVPQIVWTSRPDGWLDYYNQRWFEYTGMTWEESQGWGWQPVLHPEDVQMCLDTWRECLRTGKKYQVEYRLRHGSDGEYRWHLGLAFPLRNHKGEIIKWFGSSTDIDDQKRVEAELWKALEQQQAARTAAEKANRIKDEFLAVLSHELRTPLNPILGWVQLLKTHKLDAVKTAQAMEIIERNTKLQVELIEDLLDVSRILQGKLTLNVCQINLAKTISAAVDSISLASAAKEITIETMLGENVGEITGDSARLQQIVWNLLSNAVKFTSPGGKVEVRLEESNCMAQIQVSDTGKGISPDFLPSIFDYFRQEDSSTTRKYGGLGLGLAIVRRLVELHGGTVKASSLGEGHGATFTVRLPLSRCAVTDGQESSHPELLTHNILHRDALDLNGIKILVVDDNPDSLDFIAFVLKMYGAEVTTVGSAWEALQVLLKSRPDVLVSDIGMPYMNGYELLRKVRGLPPEIGGTIPAIAVTAFAAEFDQQQAISAGFQIHIPKPVPPETLAAAVIQLVKKHSTTDEHG</sequence>
<dbReference type="PROSITE" id="PS50112">
    <property type="entry name" value="PAS"/>
    <property type="match status" value="4"/>
</dbReference>
<gene>
    <name evidence="14" type="ORF">IM676_10635</name>
</gene>
<dbReference type="PRINTS" id="PR00344">
    <property type="entry name" value="BCTRLSENSOR"/>
</dbReference>
<proteinExistence type="inferred from homology"/>
<dbReference type="InterPro" id="IPR029016">
    <property type="entry name" value="GAF-like_dom_sf"/>
</dbReference>
<dbReference type="SUPFAM" id="SSF52172">
    <property type="entry name" value="CheY-like"/>
    <property type="match status" value="1"/>
</dbReference>
<evidence type="ECO:0000259" key="10">
    <source>
        <dbReference type="PROSITE" id="PS50109"/>
    </source>
</evidence>
<dbReference type="Gene3D" id="3.30.565.10">
    <property type="entry name" value="Histidine kinase-like ATPase, C-terminal domain"/>
    <property type="match status" value="1"/>
</dbReference>
<keyword evidence="4 9" id="KW-0597">Phosphoprotein</keyword>
<evidence type="ECO:0000256" key="4">
    <source>
        <dbReference type="ARBA" id="ARBA00022553"/>
    </source>
</evidence>
<dbReference type="InterPro" id="IPR004358">
    <property type="entry name" value="Sig_transdc_His_kin-like_C"/>
</dbReference>
<dbReference type="InterPro" id="IPR003661">
    <property type="entry name" value="HisK_dim/P_dom"/>
</dbReference>
<dbReference type="AlphaFoldDB" id="A0A7U3NL35"/>